<feature type="binding site" evidence="10">
    <location>
        <begin position="67"/>
        <end position="70"/>
    </location>
    <ligand>
        <name>substrate</name>
    </ligand>
</feature>
<keyword evidence="10" id="KW-0963">Cytoplasm</keyword>
<accession>A0ABM8JKG6</accession>
<dbReference type="InterPro" id="IPR036043">
    <property type="entry name" value="Phosphoglycerate_kinase_sf"/>
</dbReference>
<dbReference type="InterPro" id="IPR015911">
    <property type="entry name" value="Phosphoglycerate_kinase_CS"/>
</dbReference>
<keyword evidence="7 10" id="KW-0418">Kinase</keyword>
<evidence type="ECO:0000256" key="5">
    <source>
        <dbReference type="ARBA" id="ARBA00022679"/>
    </source>
</evidence>
<evidence type="ECO:0000256" key="3">
    <source>
        <dbReference type="ARBA" id="ARBA00013061"/>
    </source>
</evidence>
<dbReference type="Pfam" id="PF00162">
    <property type="entry name" value="PGK"/>
    <property type="match status" value="1"/>
</dbReference>
<evidence type="ECO:0000256" key="7">
    <source>
        <dbReference type="ARBA" id="ARBA00022777"/>
    </source>
</evidence>
<comment type="similarity">
    <text evidence="10 11">Belongs to the phosphoglycerate kinase family.</text>
</comment>
<keyword evidence="13" id="KW-1185">Reference proteome</keyword>
<feature type="binding site" evidence="10">
    <location>
        <begin position="29"/>
        <end position="31"/>
    </location>
    <ligand>
        <name>substrate</name>
    </ligand>
</feature>
<evidence type="ECO:0000256" key="11">
    <source>
        <dbReference type="RuleBase" id="RU000532"/>
    </source>
</evidence>
<dbReference type="InterPro" id="IPR001576">
    <property type="entry name" value="Phosphoglycerate_kinase"/>
</dbReference>
<feature type="binding site" evidence="10">
    <location>
        <begin position="360"/>
        <end position="363"/>
    </location>
    <ligand>
        <name>ATP</name>
        <dbReference type="ChEBI" id="CHEBI:30616"/>
    </ligand>
</feature>
<feature type="binding site" evidence="10">
    <location>
        <position position="44"/>
    </location>
    <ligand>
        <name>substrate</name>
    </ligand>
</feature>
<evidence type="ECO:0000256" key="8">
    <source>
        <dbReference type="ARBA" id="ARBA00022840"/>
    </source>
</evidence>
<dbReference type="SUPFAM" id="SSF53748">
    <property type="entry name" value="Phosphoglycerate kinase"/>
    <property type="match status" value="1"/>
</dbReference>
<gene>
    <name evidence="10" type="primary">pgk</name>
    <name evidence="12" type="ORF">SAP269_03090</name>
</gene>
<organism evidence="12 13">
    <name type="scientific">Spiroplasma ixodetis</name>
    <dbReference type="NCBI Taxonomy" id="2141"/>
    <lineage>
        <taxon>Bacteria</taxon>
        <taxon>Bacillati</taxon>
        <taxon>Mycoplasmatota</taxon>
        <taxon>Mollicutes</taxon>
        <taxon>Entomoplasmatales</taxon>
        <taxon>Spiroplasmataceae</taxon>
        <taxon>Spiroplasma</taxon>
    </lineage>
</organism>
<reference evidence="13" key="1">
    <citation type="journal article" date="2024" name="FEMS Microbiol. Lett.">
        <title>Genomic insights into Spiroplasma endosymbionts that induce male-killing and protective phenotypes in the pea aphid.</title>
        <authorList>
            <person name="Arai H."/>
            <person name="Legeai F."/>
            <person name="Kageyama D."/>
            <person name="Sugio A."/>
            <person name="Simon J.C."/>
        </authorList>
    </citation>
    <scope>NUCLEOTIDE SEQUENCE [LARGE SCALE GENOMIC DNA]</scope>
    <source>
        <strain evidence="13">sAp269</strain>
    </source>
</reference>
<evidence type="ECO:0000256" key="4">
    <source>
        <dbReference type="ARBA" id="ARBA00016471"/>
    </source>
</evidence>
<comment type="subcellular location">
    <subcellularLocation>
        <location evidence="10">Cytoplasm</location>
    </subcellularLocation>
</comment>
<protein>
    <recommendedName>
        <fullName evidence="4 10">Phosphoglycerate kinase</fullName>
        <ecNumber evidence="3 10">2.7.2.3</ecNumber>
    </recommendedName>
</protein>
<dbReference type="PANTHER" id="PTHR11406:SF23">
    <property type="entry name" value="PHOSPHOGLYCERATE KINASE 1, CHLOROPLASTIC-RELATED"/>
    <property type="match status" value="1"/>
</dbReference>
<comment type="subunit">
    <text evidence="10">Monomer.</text>
</comment>
<keyword evidence="6 10" id="KW-0547">Nucleotide-binding</keyword>
<feature type="binding site" evidence="10">
    <location>
        <position position="127"/>
    </location>
    <ligand>
        <name>substrate</name>
    </ligand>
</feature>
<feature type="binding site" evidence="10">
    <location>
        <position position="302"/>
    </location>
    <ligand>
        <name>ATP</name>
        <dbReference type="ChEBI" id="CHEBI:30616"/>
    </ligand>
</feature>
<sequence length="404" mass="44667">MKKGDENYMNKKTLKELDFKNKKVIVRFDFNVPLENNKITDDTRIKASIETIKHLQNKDAKIIMLSHLGRIKSEADKANNTLAPVAKRLSEILKENVIFINETRGTNLETAINNLKNKELLLIENTRFEDLNGNKESTNNPELGKYWAHLGDVFVNDAFGTAHRAHASNVGIATNIKNSCVGLLIEKELTMLNKITVNPEHPFIAVLGGAKVSDKIDVIKQLLTKADKVLVGGGMAYTFMKALNYKIGDSLLEKDKIDIAKEIIKLGKEKLILPIDFVIVPEFKDIKGKITTNENIDDGYEGMDIGPKTIKLFENNLINAKTVFWNGPLGVFEMSNFVNGTKKICKTISQLKGAFTLIGGGDSAAAAVKFGYENKFSHISTGGGASLEYLEGKDLPGINAIENK</sequence>
<dbReference type="PANTHER" id="PTHR11406">
    <property type="entry name" value="PHOSPHOGLYCERATE KINASE"/>
    <property type="match status" value="1"/>
</dbReference>
<dbReference type="HAMAP" id="MF_00145">
    <property type="entry name" value="Phosphoglyc_kinase"/>
    <property type="match status" value="1"/>
</dbReference>
<dbReference type="Gene3D" id="3.40.50.1260">
    <property type="entry name" value="Phosphoglycerate kinase, N-terminal domain"/>
    <property type="match status" value="2"/>
</dbReference>
<dbReference type="EC" id="2.7.2.3" evidence="3 10"/>
<evidence type="ECO:0000256" key="1">
    <source>
        <dbReference type="ARBA" id="ARBA00000642"/>
    </source>
</evidence>
<feature type="binding site" evidence="10">
    <location>
        <position position="164"/>
    </location>
    <ligand>
        <name>substrate</name>
    </ligand>
</feature>
<evidence type="ECO:0000313" key="12">
    <source>
        <dbReference type="EMBL" id="BET37720.1"/>
    </source>
</evidence>
<name>A0ABM8JKG6_9MOLU</name>
<comment type="catalytic activity">
    <reaction evidence="1 10 11">
        <text>(2R)-3-phosphoglycerate + ATP = (2R)-3-phospho-glyceroyl phosphate + ADP</text>
        <dbReference type="Rhea" id="RHEA:14801"/>
        <dbReference type="ChEBI" id="CHEBI:30616"/>
        <dbReference type="ChEBI" id="CHEBI:57604"/>
        <dbReference type="ChEBI" id="CHEBI:58272"/>
        <dbReference type="ChEBI" id="CHEBI:456216"/>
        <dbReference type="EC" id="2.7.2.3"/>
    </reaction>
</comment>
<dbReference type="PRINTS" id="PR00477">
    <property type="entry name" value="PHGLYCKINASE"/>
</dbReference>
<dbReference type="PIRSF" id="PIRSF000724">
    <property type="entry name" value="Pgk"/>
    <property type="match status" value="1"/>
</dbReference>
<proteinExistence type="inferred from homology"/>
<dbReference type="GO" id="GO:0016301">
    <property type="term" value="F:kinase activity"/>
    <property type="evidence" value="ECO:0007669"/>
    <property type="project" value="UniProtKB-KW"/>
</dbReference>
<evidence type="ECO:0000313" key="13">
    <source>
        <dbReference type="Proteomes" id="UP001473424"/>
    </source>
</evidence>
<comment type="pathway">
    <text evidence="2 10">Carbohydrate degradation; glycolysis; pyruvate from D-glyceraldehyde 3-phosphate: step 2/5.</text>
</comment>
<dbReference type="Proteomes" id="UP001473424">
    <property type="component" value="Chromosome"/>
</dbReference>
<feature type="binding site" evidence="10">
    <location>
        <position position="215"/>
    </location>
    <ligand>
        <name>ATP</name>
        <dbReference type="ChEBI" id="CHEBI:30616"/>
    </ligand>
</feature>
<keyword evidence="5 10" id="KW-0808">Transferase</keyword>
<evidence type="ECO:0000256" key="10">
    <source>
        <dbReference type="HAMAP-Rule" id="MF_00145"/>
    </source>
</evidence>
<evidence type="ECO:0000256" key="9">
    <source>
        <dbReference type="ARBA" id="ARBA00023152"/>
    </source>
</evidence>
<dbReference type="InterPro" id="IPR015824">
    <property type="entry name" value="Phosphoglycerate_kinase_N"/>
</dbReference>
<dbReference type="EMBL" id="AP028955">
    <property type="protein sequence ID" value="BET37720.1"/>
    <property type="molecule type" value="Genomic_DNA"/>
</dbReference>
<evidence type="ECO:0000256" key="6">
    <source>
        <dbReference type="ARBA" id="ARBA00022741"/>
    </source>
</evidence>
<keyword evidence="8 10" id="KW-0067">ATP-binding</keyword>
<dbReference type="PROSITE" id="PS00111">
    <property type="entry name" value="PGLYCERATE_KINASE"/>
    <property type="match status" value="1"/>
</dbReference>
<evidence type="ECO:0000256" key="2">
    <source>
        <dbReference type="ARBA" id="ARBA00004838"/>
    </source>
</evidence>
<feature type="binding site" evidence="10">
    <location>
        <position position="333"/>
    </location>
    <ligand>
        <name>ATP</name>
        <dbReference type="ChEBI" id="CHEBI:30616"/>
    </ligand>
</feature>
<keyword evidence="9 10" id="KW-0324">Glycolysis</keyword>